<dbReference type="Gene3D" id="2.40.70.10">
    <property type="entry name" value="Acid Proteases"/>
    <property type="match status" value="1"/>
</dbReference>
<dbReference type="SUPFAM" id="SSF56672">
    <property type="entry name" value="DNA/RNA polymerases"/>
    <property type="match status" value="1"/>
</dbReference>
<keyword evidence="9" id="KW-1185">Reference proteome</keyword>
<keyword evidence="8" id="KW-0548">Nucleotidyltransferase</keyword>
<dbReference type="Pfam" id="PF00078">
    <property type="entry name" value="RVT_1"/>
    <property type="match status" value="1"/>
</dbReference>
<dbReference type="Gene3D" id="3.10.10.10">
    <property type="entry name" value="HIV Type 1 Reverse Transcriptase, subunit A, domain 1"/>
    <property type="match status" value="1"/>
</dbReference>
<gene>
    <name evidence="8" type="ORF">Tco_0978176</name>
</gene>
<dbReference type="SUPFAM" id="SSF50630">
    <property type="entry name" value="Acid proteases"/>
    <property type="match status" value="1"/>
</dbReference>
<sequence>MPGLEHPPLPDYVLGLEYSKYLVPSNDEVPIEDQPLPADASPTALSPGYVADFDPSEDPEEDPAEYPTDREDNDDDDDDDDDEEEEEEEHLAPTDSTTLPFVDPVTSVEDTEAFKTDESALTPTHTSPTYVEAPLGYRVAMIRSSVAPPLPSLAPSPPLLLPATYRKEDVPKADVPPWKRLCLTTPSPRFEVGKSSAAVAARQPGLDVTPATDYNFVDTVDVTPGRPMSREVVYGITVVWDDMVGDMEGRAPTTLEELSQRVTDLAATLARDTHEMYVQFVNAQDDRALQRARDDAAIKALIAQGVADALAEYEEHRSSGNGDDSHDSRSGRRIERAAGECTYSDLLKCQPLNFKGTEGVVGLTQWFKKMEFVFHISNCNVTCQIKFATCTLLGNALTWWNSHVMVFDILSYNQRFHELALMCSRMFLEESDEVEKYVGGLPDMIQGSVMAFKPKTMLDNVARPYTTGPGEKKVYGRSKPLCPKCNYHHDGKCAPRCNNCKKVGHLARDCRSLVAAANNQRAPVENLRVVTCFECGVEGHYKKDWTKLKNNNRRNQAENGGATTRAYAAGNAGKNPDANVVMGTFLLNNQYASILFDTGADRSFVSTAFSSLIDIVPTALDQDYDVELADGKIIRVNTIIQGCTLNFLNHPFNIDLMPVELGSFDVIIGMDWLAKYHAVIICDEKIVRIPFGNEILIVRGDGSNNGHESRLNIISCTKTQKYLLKGCDVFLAHVTTKKAEDKSEEKRLKDAPIVRGRSRRLRELSDKGFIKPSSSPWGAPVLFVKKKDGSFWMCIDYRELNKLMVKNRYPLPRIDDLFDQLQGSSVYSKIDLRSGYNQLRVREEDIPKTAFRTRYGHYEFQVMPFGLTNAPAVFMDLMNQVCKPYLDKFVIVFIDDILIYSKRKQEHEEHLNMGIRVDPAKIESIKDWESPKTPTEIRQFLGLAGYYRRFIEGFLKIAKSMTKLTQKKVKFDWGDKQEAAFQLLKQKLCSAPILALPEGAENFIVYCDASHKELGYVLMQNEKVIAYASRQLKIHEKNYTTHDLELGAIVFAL</sequence>
<evidence type="ECO:0000256" key="1">
    <source>
        <dbReference type="ARBA" id="ARBA00022842"/>
    </source>
</evidence>
<keyword evidence="1" id="KW-0460">Magnesium</keyword>
<dbReference type="CDD" id="cd01647">
    <property type="entry name" value="RT_LTR"/>
    <property type="match status" value="1"/>
</dbReference>
<dbReference type="InterPro" id="IPR043502">
    <property type="entry name" value="DNA/RNA_pol_sf"/>
</dbReference>
<evidence type="ECO:0000313" key="9">
    <source>
        <dbReference type="Proteomes" id="UP001151760"/>
    </source>
</evidence>
<dbReference type="PANTHER" id="PTHR24559:SF427">
    <property type="entry name" value="RNA-DIRECTED DNA POLYMERASE"/>
    <property type="match status" value="1"/>
</dbReference>
<dbReference type="Pfam" id="PF17919">
    <property type="entry name" value="RT_RNaseH_2"/>
    <property type="match status" value="1"/>
</dbReference>
<dbReference type="PROSITE" id="PS00141">
    <property type="entry name" value="ASP_PROTEASE"/>
    <property type="match status" value="1"/>
</dbReference>
<dbReference type="Pfam" id="PF08284">
    <property type="entry name" value="RVP_2"/>
    <property type="match status" value="1"/>
</dbReference>
<evidence type="ECO:0000313" key="8">
    <source>
        <dbReference type="EMBL" id="GJT52019.1"/>
    </source>
</evidence>
<evidence type="ECO:0000259" key="7">
    <source>
        <dbReference type="PROSITE" id="PS50878"/>
    </source>
</evidence>
<dbReference type="InterPro" id="IPR043128">
    <property type="entry name" value="Rev_trsase/Diguanyl_cyclase"/>
</dbReference>
<proteinExistence type="predicted"/>
<dbReference type="Gene3D" id="4.10.60.10">
    <property type="entry name" value="Zinc finger, CCHC-type"/>
    <property type="match status" value="1"/>
</dbReference>
<keyword evidence="8" id="KW-0695">RNA-directed DNA polymerase</keyword>
<accession>A0ABQ5EMG0</accession>
<dbReference type="SMART" id="SM00343">
    <property type="entry name" value="ZnF_C2HC"/>
    <property type="match status" value="2"/>
</dbReference>
<keyword evidence="8" id="KW-0808">Transferase</keyword>
<keyword evidence="4" id="KW-0479">Metal-binding</keyword>
<dbReference type="PANTHER" id="PTHR24559">
    <property type="entry name" value="TRANSPOSON TY3-I GAG-POL POLYPROTEIN"/>
    <property type="match status" value="1"/>
</dbReference>
<dbReference type="GO" id="GO:0003964">
    <property type="term" value="F:RNA-directed DNA polymerase activity"/>
    <property type="evidence" value="ECO:0007669"/>
    <property type="project" value="UniProtKB-KW"/>
</dbReference>
<dbReference type="InterPro" id="IPR001878">
    <property type="entry name" value="Znf_CCHC"/>
</dbReference>
<keyword evidence="3" id="KW-0229">DNA integration</keyword>
<evidence type="ECO:0000256" key="4">
    <source>
        <dbReference type="PROSITE-ProRule" id="PRU00047"/>
    </source>
</evidence>
<dbReference type="CDD" id="cd00303">
    <property type="entry name" value="retropepsin_like"/>
    <property type="match status" value="1"/>
</dbReference>
<dbReference type="Pfam" id="PF00098">
    <property type="entry name" value="zf-CCHC"/>
    <property type="match status" value="1"/>
</dbReference>
<evidence type="ECO:0000256" key="2">
    <source>
        <dbReference type="ARBA" id="ARBA00022884"/>
    </source>
</evidence>
<evidence type="ECO:0000256" key="5">
    <source>
        <dbReference type="SAM" id="MobiDB-lite"/>
    </source>
</evidence>
<evidence type="ECO:0000259" key="6">
    <source>
        <dbReference type="PROSITE" id="PS50158"/>
    </source>
</evidence>
<feature type="domain" description="Reverse transcriptase" evidence="7">
    <location>
        <begin position="765"/>
        <end position="945"/>
    </location>
</feature>
<dbReference type="InterPro" id="IPR041577">
    <property type="entry name" value="RT_RNaseH_2"/>
</dbReference>
<evidence type="ECO:0000256" key="3">
    <source>
        <dbReference type="ARBA" id="ARBA00022908"/>
    </source>
</evidence>
<keyword evidence="4" id="KW-0862">Zinc</keyword>
<feature type="domain" description="CCHC-type" evidence="6">
    <location>
        <begin position="496"/>
        <end position="512"/>
    </location>
</feature>
<keyword evidence="2" id="KW-0694">RNA-binding</keyword>
<protein>
    <submittedName>
        <fullName evidence="8">Reverse transcriptase domain-containing protein</fullName>
    </submittedName>
</protein>
<dbReference type="EMBL" id="BQNB010016456">
    <property type="protein sequence ID" value="GJT52019.1"/>
    <property type="molecule type" value="Genomic_DNA"/>
</dbReference>
<dbReference type="InterPro" id="IPR001969">
    <property type="entry name" value="Aspartic_peptidase_AS"/>
</dbReference>
<dbReference type="Proteomes" id="UP001151760">
    <property type="component" value="Unassembled WGS sequence"/>
</dbReference>
<keyword evidence="4" id="KW-0863">Zinc-finger</keyword>
<feature type="compositionally biased region" description="Acidic residues" evidence="5">
    <location>
        <begin position="54"/>
        <end position="64"/>
    </location>
</feature>
<feature type="compositionally biased region" description="Acidic residues" evidence="5">
    <location>
        <begin position="71"/>
        <end position="89"/>
    </location>
</feature>
<dbReference type="PROSITE" id="PS50878">
    <property type="entry name" value="RT_POL"/>
    <property type="match status" value="1"/>
</dbReference>
<organism evidence="8 9">
    <name type="scientific">Tanacetum coccineum</name>
    <dbReference type="NCBI Taxonomy" id="301880"/>
    <lineage>
        <taxon>Eukaryota</taxon>
        <taxon>Viridiplantae</taxon>
        <taxon>Streptophyta</taxon>
        <taxon>Embryophyta</taxon>
        <taxon>Tracheophyta</taxon>
        <taxon>Spermatophyta</taxon>
        <taxon>Magnoliopsida</taxon>
        <taxon>eudicotyledons</taxon>
        <taxon>Gunneridae</taxon>
        <taxon>Pentapetalae</taxon>
        <taxon>asterids</taxon>
        <taxon>campanulids</taxon>
        <taxon>Asterales</taxon>
        <taxon>Asteraceae</taxon>
        <taxon>Asteroideae</taxon>
        <taxon>Anthemideae</taxon>
        <taxon>Anthemidinae</taxon>
        <taxon>Tanacetum</taxon>
    </lineage>
</organism>
<feature type="region of interest" description="Disordered" evidence="5">
    <location>
        <begin position="27"/>
        <end position="102"/>
    </location>
</feature>
<comment type="caution">
    <text evidence="8">The sequence shown here is derived from an EMBL/GenBank/DDBJ whole genome shotgun (WGS) entry which is preliminary data.</text>
</comment>
<reference evidence="8" key="2">
    <citation type="submission" date="2022-01" db="EMBL/GenBank/DDBJ databases">
        <authorList>
            <person name="Yamashiro T."/>
            <person name="Shiraishi A."/>
            <person name="Satake H."/>
            <person name="Nakayama K."/>
        </authorList>
    </citation>
    <scope>NUCLEOTIDE SEQUENCE</scope>
</reference>
<dbReference type="PROSITE" id="PS50158">
    <property type="entry name" value="ZF_CCHC"/>
    <property type="match status" value="1"/>
</dbReference>
<dbReference type="InterPro" id="IPR053134">
    <property type="entry name" value="RNA-dir_DNA_polymerase"/>
</dbReference>
<dbReference type="Gene3D" id="3.30.70.270">
    <property type="match status" value="2"/>
</dbReference>
<reference evidence="8" key="1">
    <citation type="journal article" date="2022" name="Int. J. Mol. Sci.">
        <title>Draft Genome of Tanacetum Coccineum: Genomic Comparison of Closely Related Tanacetum-Family Plants.</title>
        <authorList>
            <person name="Yamashiro T."/>
            <person name="Shiraishi A."/>
            <person name="Nakayama K."/>
            <person name="Satake H."/>
        </authorList>
    </citation>
    <scope>NUCLEOTIDE SEQUENCE</scope>
</reference>
<name>A0ABQ5EMG0_9ASTR</name>
<dbReference type="InterPro" id="IPR000477">
    <property type="entry name" value="RT_dom"/>
</dbReference>
<dbReference type="InterPro" id="IPR021109">
    <property type="entry name" value="Peptidase_aspartic_dom_sf"/>
</dbReference>